<comment type="subcellular location">
    <subcellularLocation>
        <location evidence="1">Membrane</location>
        <topology evidence="1">Multi-pass membrane protein</topology>
    </subcellularLocation>
</comment>
<sequence length="509" mass="56428">MAGVKAHHYKPPRASGDIDDLKHDPDATINKDVDLGLVLQVDTTPEQERKVLWKLDLILIPLMGICYMMQYMDKLALSQATMFNLREDLNLVDQQYAWTSAVFYFGYFAWSWPSSYLIVRLPIGKYLSASVLLWGGFLMCHAATNSFGGLMAARFFLGVGEAAIAPGFSLITGMFYKREEQPARQAAWFFGNCISTIISGVVAYGIGSIEIDTVESWQLLFLVLGAITAGISFFLFVFLPDTPMNAIFLSKTERSIAVQRTLKNKTGVMDSGEFKWNQAWLAIRDPQTWFLVLYTFCVNMCNGGVTSFSSIIINGFGFSEIKSLLMQMPLGAAQVVFLLITTGVATFVANTRVIMMVLNTTVSMIGMILVWQLDDDAQKGRLTGLALGATFAVNIPLSLSIISSNVAGFTKRSTTSGLLFIAYCVGNIVGPQFFVSSEEPHYPTGMKAAISGLALGVFFLICLLLYYIVENRRRDRVYGNPSQLTEADQRMQGLSNKTDLEIESFRYVM</sequence>
<feature type="transmembrane region" description="Helical" evidence="8">
    <location>
        <begin position="356"/>
        <end position="373"/>
    </location>
</feature>
<feature type="transmembrane region" description="Helical" evidence="8">
    <location>
        <begin position="188"/>
        <end position="207"/>
    </location>
</feature>
<keyword evidence="2" id="KW-0813">Transport</keyword>
<evidence type="ECO:0000256" key="1">
    <source>
        <dbReference type="ARBA" id="ARBA00004141"/>
    </source>
</evidence>
<dbReference type="PROSITE" id="PS50850">
    <property type="entry name" value="MFS"/>
    <property type="match status" value="1"/>
</dbReference>
<feature type="transmembrane region" description="Helical" evidence="8">
    <location>
        <begin position="385"/>
        <end position="406"/>
    </location>
</feature>
<evidence type="ECO:0000256" key="3">
    <source>
        <dbReference type="ARBA" id="ARBA00022692"/>
    </source>
</evidence>
<evidence type="ECO:0000256" key="7">
    <source>
        <dbReference type="SAM" id="MobiDB-lite"/>
    </source>
</evidence>
<name>A0A5N6TLG0_ASPAV</name>
<evidence type="ECO:0000313" key="11">
    <source>
        <dbReference type="Proteomes" id="UP000325780"/>
    </source>
</evidence>
<feature type="transmembrane region" description="Helical" evidence="8">
    <location>
        <begin position="51"/>
        <end position="72"/>
    </location>
</feature>
<dbReference type="InterPro" id="IPR011701">
    <property type="entry name" value="MFS"/>
</dbReference>
<dbReference type="GO" id="GO:0022857">
    <property type="term" value="F:transmembrane transporter activity"/>
    <property type="evidence" value="ECO:0007669"/>
    <property type="project" value="InterPro"/>
</dbReference>
<dbReference type="Pfam" id="PF07690">
    <property type="entry name" value="MFS_1"/>
    <property type="match status" value="1"/>
</dbReference>
<proteinExistence type="inferred from homology"/>
<evidence type="ECO:0000256" key="8">
    <source>
        <dbReference type="SAM" id="Phobius"/>
    </source>
</evidence>
<evidence type="ECO:0000256" key="4">
    <source>
        <dbReference type="ARBA" id="ARBA00022989"/>
    </source>
</evidence>
<feature type="transmembrane region" description="Helical" evidence="8">
    <location>
        <begin position="96"/>
        <end position="119"/>
    </location>
</feature>
<feature type="transmembrane region" description="Helical" evidence="8">
    <location>
        <begin position="126"/>
        <end position="144"/>
    </location>
</feature>
<dbReference type="PANTHER" id="PTHR43791">
    <property type="entry name" value="PERMEASE-RELATED"/>
    <property type="match status" value="1"/>
</dbReference>
<feature type="transmembrane region" description="Helical" evidence="8">
    <location>
        <begin position="418"/>
        <end position="436"/>
    </location>
</feature>
<protein>
    <submittedName>
        <fullName evidence="10">MFS general substrate transporter</fullName>
    </submittedName>
</protein>
<organism evidence="10 11">
    <name type="scientific">Aspergillus avenaceus</name>
    <dbReference type="NCBI Taxonomy" id="36643"/>
    <lineage>
        <taxon>Eukaryota</taxon>
        <taxon>Fungi</taxon>
        <taxon>Dikarya</taxon>
        <taxon>Ascomycota</taxon>
        <taxon>Pezizomycotina</taxon>
        <taxon>Eurotiomycetes</taxon>
        <taxon>Eurotiomycetidae</taxon>
        <taxon>Eurotiales</taxon>
        <taxon>Aspergillaceae</taxon>
        <taxon>Aspergillus</taxon>
        <taxon>Aspergillus subgen. Circumdati</taxon>
    </lineage>
</organism>
<feature type="transmembrane region" description="Helical" evidence="8">
    <location>
        <begin position="328"/>
        <end position="349"/>
    </location>
</feature>
<evidence type="ECO:0000256" key="2">
    <source>
        <dbReference type="ARBA" id="ARBA00022448"/>
    </source>
</evidence>
<feature type="domain" description="Major facilitator superfamily (MFS) profile" evidence="9">
    <location>
        <begin position="59"/>
        <end position="474"/>
    </location>
</feature>
<gene>
    <name evidence="10" type="ORF">BDV25DRAFT_169270</name>
</gene>
<comment type="similarity">
    <text evidence="6">Belongs to the major facilitator superfamily. Allantoate permease family.</text>
</comment>
<feature type="compositionally biased region" description="Basic residues" evidence="7">
    <location>
        <begin position="1"/>
        <end position="11"/>
    </location>
</feature>
<keyword evidence="4 8" id="KW-1133">Transmembrane helix</keyword>
<evidence type="ECO:0000313" key="10">
    <source>
        <dbReference type="EMBL" id="KAE8147178.1"/>
    </source>
</evidence>
<dbReference type="FunFam" id="1.20.1250.20:FF:000064">
    <property type="entry name" value="MFS allantoate transporter"/>
    <property type="match status" value="1"/>
</dbReference>
<keyword evidence="3 8" id="KW-0812">Transmembrane</keyword>
<keyword evidence="11" id="KW-1185">Reference proteome</keyword>
<feature type="transmembrane region" description="Helical" evidence="8">
    <location>
        <begin position="448"/>
        <end position="469"/>
    </location>
</feature>
<dbReference type="SUPFAM" id="SSF103473">
    <property type="entry name" value="MFS general substrate transporter"/>
    <property type="match status" value="1"/>
</dbReference>
<dbReference type="InterPro" id="IPR036259">
    <property type="entry name" value="MFS_trans_sf"/>
</dbReference>
<feature type="transmembrane region" description="Helical" evidence="8">
    <location>
        <begin position="156"/>
        <end position="176"/>
    </location>
</feature>
<dbReference type="AlphaFoldDB" id="A0A5N6TLG0"/>
<dbReference type="EMBL" id="ML742221">
    <property type="protein sequence ID" value="KAE8147178.1"/>
    <property type="molecule type" value="Genomic_DNA"/>
</dbReference>
<dbReference type="OrthoDB" id="6730379at2759"/>
<dbReference type="Proteomes" id="UP000325780">
    <property type="component" value="Unassembled WGS sequence"/>
</dbReference>
<dbReference type="PANTHER" id="PTHR43791:SF103">
    <property type="entry name" value="MAJOR FACILITATOR SUPERFAMILY (MFS) PROFILE DOMAIN-CONTAINING PROTEIN-RELATED"/>
    <property type="match status" value="1"/>
</dbReference>
<feature type="transmembrane region" description="Helical" evidence="8">
    <location>
        <begin position="291"/>
        <end position="316"/>
    </location>
</feature>
<dbReference type="Gene3D" id="1.20.1250.20">
    <property type="entry name" value="MFS general substrate transporter like domains"/>
    <property type="match status" value="2"/>
</dbReference>
<reference evidence="10 11" key="1">
    <citation type="submission" date="2019-04" db="EMBL/GenBank/DDBJ databases">
        <title>Friends and foes A comparative genomics study of 23 Aspergillus species from section Flavi.</title>
        <authorList>
            <consortium name="DOE Joint Genome Institute"/>
            <person name="Kjaerbolling I."/>
            <person name="Vesth T."/>
            <person name="Frisvad J.C."/>
            <person name="Nybo J.L."/>
            <person name="Theobald S."/>
            <person name="Kildgaard S."/>
            <person name="Isbrandt T."/>
            <person name="Kuo A."/>
            <person name="Sato A."/>
            <person name="Lyhne E.K."/>
            <person name="Kogle M.E."/>
            <person name="Wiebenga A."/>
            <person name="Kun R.S."/>
            <person name="Lubbers R.J."/>
            <person name="Makela M.R."/>
            <person name="Barry K."/>
            <person name="Chovatia M."/>
            <person name="Clum A."/>
            <person name="Daum C."/>
            <person name="Haridas S."/>
            <person name="He G."/>
            <person name="LaButti K."/>
            <person name="Lipzen A."/>
            <person name="Mondo S."/>
            <person name="Riley R."/>
            <person name="Salamov A."/>
            <person name="Simmons B.A."/>
            <person name="Magnuson J.K."/>
            <person name="Henrissat B."/>
            <person name="Mortensen U.H."/>
            <person name="Larsen T.O."/>
            <person name="Devries R.P."/>
            <person name="Grigoriev I.V."/>
            <person name="Machida M."/>
            <person name="Baker S.E."/>
            <person name="Andersen M.R."/>
        </authorList>
    </citation>
    <scope>NUCLEOTIDE SEQUENCE [LARGE SCALE GENOMIC DNA]</scope>
    <source>
        <strain evidence="10 11">IBT 18842</strain>
    </source>
</reference>
<evidence type="ECO:0000259" key="9">
    <source>
        <dbReference type="PROSITE" id="PS50850"/>
    </source>
</evidence>
<keyword evidence="5 8" id="KW-0472">Membrane</keyword>
<feature type="region of interest" description="Disordered" evidence="7">
    <location>
        <begin position="1"/>
        <end position="23"/>
    </location>
</feature>
<evidence type="ECO:0000256" key="5">
    <source>
        <dbReference type="ARBA" id="ARBA00023136"/>
    </source>
</evidence>
<feature type="transmembrane region" description="Helical" evidence="8">
    <location>
        <begin position="219"/>
        <end position="239"/>
    </location>
</feature>
<dbReference type="InterPro" id="IPR020846">
    <property type="entry name" value="MFS_dom"/>
</dbReference>
<accession>A0A5N6TLG0</accession>
<evidence type="ECO:0000256" key="6">
    <source>
        <dbReference type="ARBA" id="ARBA00037968"/>
    </source>
</evidence>
<dbReference type="GO" id="GO:0016020">
    <property type="term" value="C:membrane"/>
    <property type="evidence" value="ECO:0007669"/>
    <property type="project" value="UniProtKB-SubCell"/>
</dbReference>